<dbReference type="InterPro" id="IPR029787">
    <property type="entry name" value="Nucleotide_cyclase"/>
</dbReference>
<evidence type="ECO:0000256" key="2">
    <source>
        <dbReference type="SAM" id="Phobius"/>
    </source>
</evidence>
<keyword evidence="5" id="KW-1185">Reference proteome</keyword>
<dbReference type="EMBL" id="PVZF01000003">
    <property type="protein sequence ID" value="PRY16626.1"/>
    <property type="molecule type" value="Genomic_DNA"/>
</dbReference>
<dbReference type="Proteomes" id="UP000238083">
    <property type="component" value="Unassembled WGS sequence"/>
</dbReference>
<dbReference type="NCBIfam" id="TIGR00254">
    <property type="entry name" value="GGDEF"/>
    <property type="match status" value="1"/>
</dbReference>
<protein>
    <submittedName>
        <fullName evidence="4">Diguanylate cyclase (GGDEF)-like protein</fullName>
    </submittedName>
</protein>
<keyword evidence="2" id="KW-0812">Transmembrane</keyword>
<dbReference type="Gene3D" id="3.30.70.270">
    <property type="match status" value="1"/>
</dbReference>
<dbReference type="SMART" id="SM00267">
    <property type="entry name" value="GGDEF"/>
    <property type="match status" value="1"/>
</dbReference>
<feature type="transmembrane region" description="Helical" evidence="2">
    <location>
        <begin position="97"/>
        <end position="117"/>
    </location>
</feature>
<dbReference type="AlphaFoldDB" id="A0A2T0R634"/>
<feature type="transmembrane region" description="Helical" evidence="2">
    <location>
        <begin position="129"/>
        <end position="152"/>
    </location>
</feature>
<dbReference type="InterPro" id="IPR052163">
    <property type="entry name" value="DGC-Regulatory_Protein"/>
</dbReference>
<dbReference type="Pfam" id="PF00990">
    <property type="entry name" value="GGDEF"/>
    <property type="match status" value="1"/>
</dbReference>
<comment type="caution">
    <text evidence="4">The sequence shown here is derived from an EMBL/GenBank/DDBJ whole genome shotgun (WGS) entry which is preliminary data.</text>
</comment>
<feature type="region of interest" description="Disordered" evidence="1">
    <location>
        <begin position="257"/>
        <end position="278"/>
    </location>
</feature>
<reference evidence="4 5" key="1">
    <citation type="submission" date="2018-03" db="EMBL/GenBank/DDBJ databases">
        <title>Genomic Encyclopedia of Archaeal and Bacterial Type Strains, Phase II (KMG-II): from individual species to whole genera.</title>
        <authorList>
            <person name="Goeker M."/>
        </authorList>
    </citation>
    <scope>NUCLEOTIDE SEQUENCE [LARGE SCALE GENOMIC DNA]</scope>
    <source>
        <strain evidence="4 5">DSM 19711</strain>
    </source>
</reference>
<evidence type="ECO:0000313" key="5">
    <source>
        <dbReference type="Proteomes" id="UP000238083"/>
    </source>
</evidence>
<accession>A0A2T0R634</accession>
<dbReference type="PANTHER" id="PTHR46663:SF2">
    <property type="entry name" value="GGDEF DOMAIN-CONTAINING PROTEIN"/>
    <property type="match status" value="1"/>
</dbReference>
<keyword evidence="2" id="KW-0472">Membrane</keyword>
<feature type="transmembrane region" description="Helical" evidence="2">
    <location>
        <begin position="164"/>
        <end position="185"/>
    </location>
</feature>
<feature type="transmembrane region" description="Helical" evidence="2">
    <location>
        <begin position="56"/>
        <end position="85"/>
    </location>
</feature>
<evidence type="ECO:0000259" key="3">
    <source>
        <dbReference type="PROSITE" id="PS50887"/>
    </source>
</evidence>
<proteinExistence type="predicted"/>
<gene>
    <name evidence="4" type="ORF">CLV37_10357</name>
</gene>
<dbReference type="PROSITE" id="PS50887">
    <property type="entry name" value="GGDEF"/>
    <property type="match status" value="1"/>
</dbReference>
<feature type="transmembrane region" description="Helical" evidence="2">
    <location>
        <begin position="191"/>
        <end position="213"/>
    </location>
</feature>
<keyword evidence="2" id="KW-1133">Transmembrane helix</keyword>
<dbReference type="PANTHER" id="PTHR46663">
    <property type="entry name" value="DIGUANYLATE CYCLASE DGCT-RELATED"/>
    <property type="match status" value="1"/>
</dbReference>
<evidence type="ECO:0000256" key="1">
    <source>
        <dbReference type="SAM" id="MobiDB-lite"/>
    </source>
</evidence>
<sequence length="486" mass="51222">MFALGLVVLVGAGLWWREAGSDGRLLHALALTAPLAWVLTRFPLMVTGMASGIQVPFAPVLVFFLLTGYDPPLALLTWCVAALPAYLLDRRAWQSRVFNAGSSTLSALLATLVVTRIGTDRVVSPDQLLTVLAGAATYYVSDTVLSAVSIAVERRKPVWRELTDPGAAVGGALFLLVATLGYLAAAVNIAMPTWVATLTAVPGMAVVVAAWAWRRAHQSRRQQRELFEAAVHIHAATSVEELVRVVESHGTALVSGSRLEVRPTPPGPRETGCEVDDDHGSKRWLVAPVNINQQARQVDEVAIVSLASLASAAFLRLRITAETTRMALVDPLTGLPNRRAFTGRLEEAVAEGAAIAVLFVDLDGFKAVNDTLGHAAGDELLVESARRLRVTCGAGAFPARLGGDEFAIVLPDLFPGTADDVAVAVVESLHVPFLLAAGPATISASVGITASEPDDDADTLLSRADAAMYTAKRAGGDAHVLASSES</sequence>
<feature type="domain" description="GGDEF" evidence="3">
    <location>
        <begin position="353"/>
        <end position="484"/>
    </location>
</feature>
<dbReference type="InterPro" id="IPR000160">
    <property type="entry name" value="GGDEF_dom"/>
</dbReference>
<dbReference type="CDD" id="cd01949">
    <property type="entry name" value="GGDEF"/>
    <property type="match status" value="1"/>
</dbReference>
<dbReference type="SUPFAM" id="SSF55073">
    <property type="entry name" value="Nucleotide cyclase"/>
    <property type="match status" value="1"/>
</dbReference>
<evidence type="ECO:0000313" key="4">
    <source>
        <dbReference type="EMBL" id="PRY16626.1"/>
    </source>
</evidence>
<dbReference type="InterPro" id="IPR043128">
    <property type="entry name" value="Rev_trsase/Diguanyl_cyclase"/>
</dbReference>
<organism evidence="4 5">
    <name type="scientific">Kineococcus rhizosphaerae</name>
    <dbReference type="NCBI Taxonomy" id="559628"/>
    <lineage>
        <taxon>Bacteria</taxon>
        <taxon>Bacillati</taxon>
        <taxon>Actinomycetota</taxon>
        <taxon>Actinomycetes</taxon>
        <taxon>Kineosporiales</taxon>
        <taxon>Kineosporiaceae</taxon>
        <taxon>Kineococcus</taxon>
    </lineage>
</organism>
<name>A0A2T0R634_9ACTN</name>